<name>A0A5M6ZDT1_9PROT</name>
<feature type="transmembrane region" description="Helical" evidence="1">
    <location>
        <begin position="80"/>
        <end position="99"/>
    </location>
</feature>
<evidence type="ECO:0000313" key="2">
    <source>
        <dbReference type="EMBL" id="KAA5802380.1"/>
    </source>
</evidence>
<dbReference type="RefSeq" id="WP_150023630.1">
    <property type="nucleotide sequence ID" value="NZ_VWOJ01000003.1"/>
</dbReference>
<dbReference type="EMBL" id="VWOJ01000003">
    <property type="protein sequence ID" value="KAA5802380.1"/>
    <property type="molecule type" value="Genomic_DNA"/>
</dbReference>
<gene>
    <name evidence="2" type="ORF">F1654_11195</name>
</gene>
<keyword evidence="1" id="KW-1133">Transmembrane helix</keyword>
<accession>A0A5M6ZDT1</accession>
<protein>
    <submittedName>
        <fullName evidence="2">Uncharacterized protein</fullName>
    </submittedName>
</protein>
<evidence type="ECO:0000313" key="3">
    <source>
        <dbReference type="Proteomes" id="UP000325122"/>
    </source>
</evidence>
<evidence type="ECO:0000256" key="1">
    <source>
        <dbReference type="SAM" id="Phobius"/>
    </source>
</evidence>
<organism evidence="2 3">
    <name type="scientific">Alkalicaulis satelles</name>
    <dbReference type="NCBI Taxonomy" id="2609175"/>
    <lineage>
        <taxon>Bacteria</taxon>
        <taxon>Pseudomonadati</taxon>
        <taxon>Pseudomonadota</taxon>
        <taxon>Alphaproteobacteria</taxon>
        <taxon>Maricaulales</taxon>
        <taxon>Maricaulaceae</taxon>
        <taxon>Alkalicaulis</taxon>
    </lineage>
</organism>
<keyword evidence="1" id="KW-0812">Transmembrane</keyword>
<sequence>MSSQAPNAPRATVRKITLGYGVLGLIALAGFFAPVGTERLAFSMVLMGGAFILMATGMIVREVGGQPPFSVVPGWPDRAVRIAALVVVVAFLAASHLGLEYRPGGA</sequence>
<reference evidence="2 3" key="1">
    <citation type="submission" date="2019-09" db="EMBL/GenBank/DDBJ databases">
        <authorList>
            <person name="Kevbrin V."/>
            <person name="Grouzdev D.S."/>
        </authorList>
    </citation>
    <scope>NUCLEOTIDE SEQUENCE [LARGE SCALE GENOMIC DNA]</scope>
    <source>
        <strain evidence="2 3">G-192</strain>
    </source>
</reference>
<keyword evidence="3" id="KW-1185">Reference proteome</keyword>
<feature type="transmembrane region" description="Helical" evidence="1">
    <location>
        <begin position="40"/>
        <end position="60"/>
    </location>
</feature>
<comment type="caution">
    <text evidence="2">The sequence shown here is derived from an EMBL/GenBank/DDBJ whole genome shotgun (WGS) entry which is preliminary data.</text>
</comment>
<proteinExistence type="predicted"/>
<keyword evidence="1" id="KW-0472">Membrane</keyword>
<dbReference type="Proteomes" id="UP000325122">
    <property type="component" value="Unassembled WGS sequence"/>
</dbReference>
<dbReference type="AlphaFoldDB" id="A0A5M6ZDT1"/>
<feature type="transmembrane region" description="Helical" evidence="1">
    <location>
        <begin position="16"/>
        <end position="33"/>
    </location>
</feature>